<dbReference type="InParanoid" id="A0A517S9Q7"/>
<dbReference type="GO" id="GO:0004585">
    <property type="term" value="F:ornithine carbamoyltransferase activity"/>
    <property type="evidence" value="ECO:0007669"/>
    <property type="project" value="UniProtKB-UniRule"/>
</dbReference>
<dbReference type="InterPro" id="IPR006132">
    <property type="entry name" value="Asp/Orn_carbamoyltranf_P-bd"/>
</dbReference>
<dbReference type="KEGG" id="ccos:Pan44_08800"/>
<dbReference type="EMBL" id="CP036271">
    <property type="protein sequence ID" value="QDT52867.1"/>
    <property type="molecule type" value="Genomic_DNA"/>
</dbReference>
<dbReference type="GO" id="GO:0042450">
    <property type="term" value="P:L-arginine biosynthetic process via ornithine"/>
    <property type="evidence" value="ECO:0007669"/>
    <property type="project" value="UniProtKB-UniRule"/>
</dbReference>
<dbReference type="NCBIfam" id="NF001986">
    <property type="entry name" value="PRK00779.1"/>
    <property type="match status" value="1"/>
</dbReference>
<evidence type="ECO:0000256" key="4">
    <source>
        <dbReference type="ARBA" id="ARBA00022679"/>
    </source>
</evidence>
<keyword evidence="6" id="KW-0963">Cytoplasm</keyword>
<feature type="domain" description="Aspartate/ornithine carbamoyltransferase carbamoyl-P binding" evidence="8">
    <location>
        <begin position="2"/>
        <end position="142"/>
    </location>
</feature>
<protein>
    <recommendedName>
        <fullName evidence="3 6">Ornithine carbamoyltransferase</fullName>
        <shortName evidence="6">OTCase</shortName>
        <ecNumber evidence="3 6">2.1.3.3</ecNumber>
    </recommendedName>
</protein>
<dbReference type="PRINTS" id="PR00100">
    <property type="entry name" value="AOTCASE"/>
</dbReference>
<feature type="binding site" evidence="6">
    <location>
        <position position="160"/>
    </location>
    <ligand>
        <name>L-ornithine</name>
        <dbReference type="ChEBI" id="CHEBI:46911"/>
    </ligand>
</feature>
<evidence type="ECO:0000313" key="10">
    <source>
        <dbReference type="Proteomes" id="UP000315700"/>
    </source>
</evidence>
<accession>A0A517S9Q7</accession>
<dbReference type="FunCoup" id="A0A517S9Q7">
    <property type="interactions" value="428"/>
</dbReference>
<feature type="binding site" evidence="6">
    <location>
        <begin position="129"/>
        <end position="132"/>
    </location>
    <ligand>
        <name>carbamoyl phosphate</name>
        <dbReference type="ChEBI" id="CHEBI:58228"/>
    </ligand>
</feature>
<evidence type="ECO:0000259" key="7">
    <source>
        <dbReference type="Pfam" id="PF00185"/>
    </source>
</evidence>
<evidence type="ECO:0000256" key="6">
    <source>
        <dbReference type="HAMAP-Rule" id="MF_01109"/>
    </source>
</evidence>
<proteinExistence type="inferred from homology"/>
<dbReference type="PANTHER" id="PTHR45753:SF3">
    <property type="entry name" value="ORNITHINE TRANSCARBAMYLASE, MITOCHONDRIAL"/>
    <property type="match status" value="1"/>
</dbReference>
<dbReference type="PRINTS" id="PR00102">
    <property type="entry name" value="OTCASE"/>
</dbReference>
<dbReference type="Proteomes" id="UP000315700">
    <property type="component" value="Chromosome"/>
</dbReference>
<sequence>MKNLTTMSSLEPKDTARLLELAAGLKQKWAKGERPALLENRVLTQVFEKPSLRTRVSFEAAMQQLGGSSIFLSSADAGLNGRESTADVARVLGSYSDAIVLRTFKQDLIEDFAKYSRSPVINGLSDDDHPCQALTDLFTMQEHFGPVKGLTLAYVGDGNNVARSLAIACAQLGVHFHIGAPQGYQLSEQFEKDLKARYPSFVYMQTDDAKAAVKGAQIVYTDVWASMGQEAEKEHRARVFASYQVNSDLMKAAGPKAKFMHCLPARRGLEVTDEVMESPASIVFPQAENRMHLAKAVLVDLILPRKT</sequence>
<keyword evidence="4 6" id="KW-0808">Transferase</keyword>
<dbReference type="PANTHER" id="PTHR45753">
    <property type="entry name" value="ORNITHINE CARBAMOYLTRANSFERASE, MITOCHONDRIAL"/>
    <property type="match status" value="1"/>
</dbReference>
<evidence type="ECO:0000256" key="1">
    <source>
        <dbReference type="ARBA" id="ARBA00004975"/>
    </source>
</evidence>
<dbReference type="SUPFAM" id="SSF53671">
    <property type="entry name" value="Aspartate/ornithine carbamoyltransferase"/>
    <property type="match status" value="1"/>
</dbReference>
<dbReference type="NCBIfam" id="TIGR00658">
    <property type="entry name" value="orni_carb_tr"/>
    <property type="match status" value="1"/>
</dbReference>
<dbReference type="Pfam" id="PF00185">
    <property type="entry name" value="OTCace"/>
    <property type="match status" value="1"/>
</dbReference>
<feature type="binding site" evidence="6">
    <location>
        <begin position="262"/>
        <end position="263"/>
    </location>
    <ligand>
        <name>carbamoyl phosphate</name>
        <dbReference type="ChEBI" id="CHEBI:58228"/>
    </ligand>
</feature>
<comment type="similarity">
    <text evidence="2 6">Belongs to the aspartate/ornithine carbamoyltransferase superfamily. OTCase family.</text>
</comment>
<dbReference type="EC" id="2.1.3.3" evidence="3 6"/>
<dbReference type="InterPro" id="IPR024904">
    <property type="entry name" value="OTCase_ArgI"/>
</dbReference>
<evidence type="ECO:0000256" key="5">
    <source>
        <dbReference type="ARBA" id="ARBA00048772"/>
    </source>
</evidence>
<name>A0A517S9Q7_9PLAN</name>
<evidence type="ECO:0000256" key="2">
    <source>
        <dbReference type="ARBA" id="ARBA00007805"/>
    </source>
</evidence>
<feature type="domain" description="Aspartate/ornithine carbamoyltransferase Asp/Orn-binding" evidence="7">
    <location>
        <begin position="148"/>
        <end position="299"/>
    </location>
</feature>
<comment type="caution">
    <text evidence="6">Lacks conserved residue(s) required for the propagation of feature annotation.</text>
</comment>
<dbReference type="Gene3D" id="3.40.50.1370">
    <property type="entry name" value="Aspartate/ornithine carbamoyltransferase"/>
    <property type="match status" value="2"/>
</dbReference>
<gene>
    <name evidence="9" type="primary">argF</name>
    <name evidence="9" type="ORF">Pan44_08800</name>
</gene>
<comment type="catalytic activity">
    <reaction evidence="5 6">
        <text>carbamoyl phosphate + L-ornithine = L-citrulline + phosphate + H(+)</text>
        <dbReference type="Rhea" id="RHEA:19513"/>
        <dbReference type="ChEBI" id="CHEBI:15378"/>
        <dbReference type="ChEBI" id="CHEBI:43474"/>
        <dbReference type="ChEBI" id="CHEBI:46911"/>
        <dbReference type="ChEBI" id="CHEBI:57743"/>
        <dbReference type="ChEBI" id="CHEBI:58228"/>
        <dbReference type="EC" id="2.1.3.3"/>
    </reaction>
</comment>
<dbReference type="GO" id="GO:0016597">
    <property type="term" value="F:amino acid binding"/>
    <property type="evidence" value="ECO:0007669"/>
    <property type="project" value="InterPro"/>
</dbReference>
<dbReference type="RefSeq" id="WP_145027585.1">
    <property type="nucleotide sequence ID" value="NZ_CP036271.1"/>
</dbReference>
<evidence type="ECO:0000259" key="8">
    <source>
        <dbReference type="Pfam" id="PF02729"/>
    </source>
</evidence>
<dbReference type="GO" id="GO:0005737">
    <property type="term" value="C:cytoplasm"/>
    <property type="evidence" value="ECO:0007669"/>
    <property type="project" value="UniProtKB-SubCell"/>
</dbReference>
<dbReference type="InterPro" id="IPR002292">
    <property type="entry name" value="Orn/put_carbamltrans"/>
</dbReference>
<comment type="pathway">
    <text evidence="1">Amino-acid biosynthesis; L-arginine biosynthesis; L-arginine from L-ornithine and carbamoyl phosphate: step 1/3.</text>
</comment>
<feature type="binding site" evidence="6">
    <location>
        <begin position="226"/>
        <end position="227"/>
    </location>
    <ligand>
        <name>L-ornithine</name>
        <dbReference type="ChEBI" id="CHEBI:46911"/>
    </ligand>
</feature>
<dbReference type="Pfam" id="PF02729">
    <property type="entry name" value="OTCace_N"/>
    <property type="match status" value="1"/>
</dbReference>
<feature type="binding site" evidence="6">
    <location>
        <position position="222"/>
    </location>
    <ligand>
        <name>L-ornithine</name>
        <dbReference type="ChEBI" id="CHEBI:46911"/>
    </ligand>
</feature>
<feature type="binding site" evidence="6">
    <location>
        <position position="290"/>
    </location>
    <ligand>
        <name>carbamoyl phosphate</name>
        <dbReference type="ChEBI" id="CHEBI:58228"/>
    </ligand>
</feature>
<evidence type="ECO:0000256" key="3">
    <source>
        <dbReference type="ARBA" id="ARBA00013007"/>
    </source>
</evidence>
<dbReference type="GO" id="GO:0019240">
    <property type="term" value="P:citrulline biosynthetic process"/>
    <property type="evidence" value="ECO:0007669"/>
    <property type="project" value="TreeGrafter"/>
</dbReference>
<dbReference type="AlphaFoldDB" id="A0A517S9Q7"/>
<dbReference type="InterPro" id="IPR036901">
    <property type="entry name" value="Asp/Orn_carbamoylTrfase_sf"/>
</dbReference>
<comment type="subcellular location">
    <subcellularLocation>
        <location evidence="6">Cytoplasm</location>
    </subcellularLocation>
</comment>
<organism evidence="9 10">
    <name type="scientific">Caulifigura coniformis</name>
    <dbReference type="NCBI Taxonomy" id="2527983"/>
    <lineage>
        <taxon>Bacteria</taxon>
        <taxon>Pseudomonadati</taxon>
        <taxon>Planctomycetota</taxon>
        <taxon>Planctomycetia</taxon>
        <taxon>Planctomycetales</taxon>
        <taxon>Planctomycetaceae</taxon>
        <taxon>Caulifigura</taxon>
    </lineage>
</organism>
<dbReference type="InterPro" id="IPR006131">
    <property type="entry name" value="Asp_carbamoyltransf_Asp/Orn-bd"/>
</dbReference>
<dbReference type="InterPro" id="IPR006130">
    <property type="entry name" value="Asp/Orn_carbamoylTrfase"/>
</dbReference>
<dbReference type="HAMAP" id="MF_01109">
    <property type="entry name" value="OTCase"/>
    <property type="match status" value="1"/>
</dbReference>
<dbReference type="FunFam" id="3.40.50.1370:FF:000008">
    <property type="entry name" value="Ornithine carbamoyltransferase"/>
    <property type="match status" value="1"/>
</dbReference>
<keyword evidence="10" id="KW-1185">Reference proteome</keyword>
<feature type="binding site" evidence="6">
    <location>
        <position position="102"/>
    </location>
    <ligand>
        <name>carbamoyl phosphate</name>
        <dbReference type="ChEBI" id="CHEBI:58228"/>
    </ligand>
</feature>
<reference evidence="9 10" key="1">
    <citation type="submission" date="2019-02" db="EMBL/GenBank/DDBJ databases">
        <title>Deep-cultivation of Planctomycetes and their phenomic and genomic characterization uncovers novel biology.</title>
        <authorList>
            <person name="Wiegand S."/>
            <person name="Jogler M."/>
            <person name="Boedeker C."/>
            <person name="Pinto D."/>
            <person name="Vollmers J."/>
            <person name="Rivas-Marin E."/>
            <person name="Kohn T."/>
            <person name="Peeters S.H."/>
            <person name="Heuer A."/>
            <person name="Rast P."/>
            <person name="Oberbeckmann S."/>
            <person name="Bunk B."/>
            <person name="Jeske O."/>
            <person name="Meyerdierks A."/>
            <person name="Storesund J.E."/>
            <person name="Kallscheuer N."/>
            <person name="Luecker S."/>
            <person name="Lage O.M."/>
            <person name="Pohl T."/>
            <person name="Merkel B.J."/>
            <person name="Hornburger P."/>
            <person name="Mueller R.-W."/>
            <person name="Bruemmer F."/>
            <person name="Labrenz M."/>
            <person name="Spormann A.M."/>
            <person name="Op den Camp H."/>
            <person name="Overmann J."/>
            <person name="Amann R."/>
            <person name="Jetten M.S.M."/>
            <person name="Mascher T."/>
            <person name="Medema M.H."/>
            <person name="Devos D.P."/>
            <person name="Kaster A.-K."/>
            <person name="Ovreas L."/>
            <person name="Rohde M."/>
            <person name="Galperin M.Y."/>
            <person name="Jogler C."/>
        </authorList>
    </citation>
    <scope>NUCLEOTIDE SEQUENCE [LARGE SCALE GENOMIC DNA]</scope>
    <source>
        <strain evidence="9 10">Pan44</strain>
    </source>
</reference>
<evidence type="ECO:0000313" key="9">
    <source>
        <dbReference type="EMBL" id="QDT52867.1"/>
    </source>
</evidence>
<dbReference type="OrthoDB" id="9802587at2"/>